<organism evidence="1 2">
    <name type="scientific">Naganishia adeliensis</name>
    <dbReference type="NCBI Taxonomy" id="92952"/>
    <lineage>
        <taxon>Eukaryota</taxon>
        <taxon>Fungi</taxon>
        <taxon>Dikarya</taxon>
        <taxon>Basidiomycota</taxon>
        <taxon>Agaricomycotina</taxon>
        <taxon>Tremellomycetes</taxon>
        <taxon>Filobasidiales</taxon>
        <taxon>Filobasidiaceae</taxon>
        <taxon>Naganishia</taxon>
    </lineage>
</organism>
<sequence>MSRGGRGGGRGGFGGGLGGPGARGGMEISTGTLTREDLQETAGNQEHGVLYPILTVLEFVDIENYADKYKTKTNLTTTSLDAQALGLEKSFFPERMWATYFDPNRKLKERKVARKKKTLAEIEDGDDNDDDDEDGENDSQVGSELEQDDYDEEEGEDDDYGNNYFDNGEAEDGDDGGGGGRDDGSYTLIAHTSTDIRSRFRPFSLDFIERYGYADDDAIYMANEDDYENPVSPDRSSAPTTTATRLIASGLEPCEGWTVPQDDAEMAEREGSSTCWKDKHYRQIKRYLEPAEVDKTWRELSWHNDLIKSNLRSLRSLSDCLPFFGADDLPEGCHDNMVSVIVTQDWWIDMAIQKGSNSRETVWMQTVTDTLQEENYTIISLSHWNYKALVTLHNAIPDVVSDFPTDSPQVDAVPLEERGTIPSWKLSTVTYWGARPANHTKQSVEFGNLPGEDFTFNPLGNEWTISQRKDEVVVLGKLFEYFYPHRISAALPTEVWPSFQDETWLVPIANAHGLRETDIEQETPEGLVNRGPLSMADYNDQVAHAKAYLGIGRPDISPSPYLALCQGVPVILSYYGETPFLYGWDLYHPDLAQHGPAALIGAPYVYSYHRDDIEGLYEAVRSARDNPIDRFIPDDMRYDHVRSEILKMLNTDWQRRARRIEDARGREVNRGRHW</sequence>
<gene>
    <name evidence="1" type="ORF">QFC20_000882</name>
</gene>
<evidence type="ECO:0000313" key="2">
    <source>
        <dbReference type="Proteomes" id="UP001230649"/>
    </source>
</evidence>
<protein>
    <submittedName>
        <fullName evidence="1">Uncharacterized protein</fullName>
    </submittedName>
</protein>
<dbReference type="EMBL" id="JASBWS010000004">
    <property type="protein sequence ID" value="KAJ9116202.1"/>
    <property type="molecule type" value="Genomic_DNA"/>
</dbReference>
<proteinExistence type="predicted"/>
<keyword evidence="2" id="KW-1185">Reference proteome</keyword>
<dbReference type="Proteomes" id="UP001230649">
    <property type="component" value="Unassembled WGS sequence"/>
</dbReference>
<reference evidence="1" key="1">
    <citation type="submission" date="2023-04" db="EMBL/GenBank/DDBJ databases">
        <title>Draft Genome sequencing of Naganishia species isolated from polar environments using Oxford Nanopore Technology.</title>
        <authorList>
            <person name="Leo P."/>
            <person name="Venkateswaran K."/>
        </authorList>
    </citation>
    <scope>NUCLEOTIDE SEQUENCE</scope>
    <source>
        <strain evidence="1">MNA-CCFEE 5262</strain>
    </source>
</reference>
<name>A0ACC2WYT1_9TREE</name>
<evidence type="ECO:0000313" key="1">
    <source>
        <dbReference type="EMBL" id="KAJ9116202.1"/>
    </source>
</evidence>
<comment type="caution">
    <text evidence="1">The sequence shown here is derived from an EMBL/GenBank/DDBJ whole genome shotgun (WGS) entry which is preliminary data.</text>
</comment>
<accession>A0ACC2WYT1</accession>